<organism evidence="1 2">
    <name type="scientific">Deinococcus malanensis</name>
    <dbReference type="NCBI Taxonomy" id="1706855"/>
    <lineage>
        <taxon>Bacteria</taxon>
        <taxon>Thermotogati</taxon>
        <taxon>Deinococcota</taxon>
        <taxon>Deinococci</taxon>
        <taxon>Deinococcales</taxon>
        <taxon>Deinococcaceae</taxon>
        <taxon>Deinococcus</taxon>
    </lineage>
</organism>
<keyword evidence="2" id="KW-1185">Reference proteome</keyword>
<reference evidence="2" key="1">
    <citation type="journal article" date="2019" name="Int. J. Syst. Evol. Microbiol.">
        <title>The Global Catalogue of Microorganisms (GCM) 10K type strain sequencing project: providing services to taxonomists for standard genome sequencing and annotation.</title>
        <authorList>
            <consortium name="The Broad Institute Genomics Platform"/>
            <consortium name="The Broad Institute Genome Sequencing Center for Infectious Disease"/>
            <person name="Wu L."/>
            <person name="Ma J."/>
        </authorList>
    </citation>
    <scope>NUCLEOTIDE SEQUENCE [LARGE SCALE GENOMIC DNA]</scope>
    <source>
        <strain evidence="2">JCM 30331</strain>
    </source>
</reference>
<gene>
    <name evidence="1" type="ORF">GCM10008955_31020</name>
</gene>
<name>A0ABQ2EZ53_9DEIO</name>
<accession>A0ABQ2EZ53</accession>
<proteinExistence type="predicted"/>
<dbReference type="Proteomes" id="UP000647587">
    <property type="component" value="Unassembled WGS sequence"/>
</dbReference>
<evidence type="ECO:0000313" key="1">
    <source>
        <dbReference type="EMBL" id="GGK34874.1"/>
    </source>
</evidence>
<comment type="caution">
    <text evidence="1">The sequence shown here is derived from an EMBL/GenBank/DDBJ whole genome shotgun (WGS) entry which is preliminary data.</text>
</comment>
<sequence length="70" mass="7581">MPKVYATVVHTQTGETVRRVGPCASAAAARTACGFIAGDDLVWTQREQDWVAEKYPLEYRVPVDGSAALV</sequence>
<dbReference type="EMBL" id="BMPP01000014">
    <property type="protein sequence ID" value="GGK34874.1"/>
    <property type="molecule type" value="Genomic_DNA"/>
</dbReference>
<evidence type="ECO:0000313" key="2">
    <source>
        <dbReference type="Proteomes" id="UP000647587"/>
    </source>
</evidence>
<protein>
    <submittedName>
        <fullName evidence="1">Uncharacterized protein</fullName>
    </submittedName>
</protein>